<dbReference type="PANTHER" id="PTHR40279:SF3">
    <property type="entry name" value="4-AMINOBENZOATE SYNTHASE"/>
    <property type="match status" value="1"/>
</dbReference>
<dbReference type="Proteomes" id="UP001620461">
    <property type="component" value="Unassembled WGS sequence"/>
</dbReference>
<dbReference type="Gene3D" id="1.20.910.10">
    <property type="entry name" value="Heme oxygenase-like"/>
    <property type="match status" value="1"/>
</dbReference>
<organism evidence="2 3">
    <name type="scientific">Dyella jejuensis</name>
    <dbReference type="NCBI Taxonomy" id="1432009"/>
    <lineage>
        <taxon>Bacteria</taxon>
        <taxon>Pseudomonadati</taxon>
        <taxon>Pseudomonadota</taxon>
        <taxon>Gammaproteobacteria</taxon>
        <taxon>Lysobacterales</taxon>
        <taxon>Rhodanobacteraceae</taxon>
        <taxon>Dyella</taxon>
    </lineage>
</organism>
<dbReference type="EMBL" id="JADIKJ010000021">
    <property type="protein sequence ID" value="MFK2901973.1"/>
    <property type="molecule type" value="Genomic_DNA"/>
</dbReference>
<keyword evidence="3" id="KW-1185">Reference proteome</keyword>
<dbReference type="SMART" id="SM01236">
    <property type="entry name" value="Haem_oxygenase_2"/>
    <property type="match status" value="1"/>
</dbReference>
<dbReference type="InterPro" id="IPR016084">
    <property type="entry name" value="Haem_Oase-like_multi-hlx"/>
</dbReference>
<dbReference type="Pfam" id="PF14518">
    <property type="entry name" value="Haem_oxygenas_2"/>
    <property type="match status" value="1"/>
</dbReference>
<protein>
    <submittedName>
        <fullName evidence="2">Iron-containing redox enzyme family protein</fullName>
    </submittedName>
</protein>
<keyword evidence="1" id="KW-0560">Oxidoreductase</keyword>
<proteinExistence type="predicted"/>
<reference evidence="2 3" key="1">
    <citation type="submission" date="2020-10" db="EMBL/GenBank/DDBJ databases">
        <title>Phylogeny of dyella-like bacteria.</title>
        <authorList>
            <person name="Fu J."/>
        </authorList>
    </citation>
    <scope>NUCLEOTIDE SEQUENCE [LARGE SCALE GENOMIC DNA]</scope>
    <source>
        <strain evidence="2 3">JP1</strain>
    </source>
</reference>
<evidence type="ECO:0000313" key="2">
    <source>
        <dbReference type="EMBL" id="MFK2901973.1"/>
    </source>
</evidence>
<dbReference type="SUPFAM" id="SSF48613">
    <property type="entry name" value="Heme oxygenase-like"/>
    <property type="match status" value="1"/>
</dbReference>
<dbReference type="InterPro" id="IPR039068">
    <property type="entry name" value="PqqC-like"/>
</dbReference>
<gene>
    <name evidence="2" type="ORF">ISP15_16665</name>
</gene>
<name>A0ABW8JMA8_9GAMM</name>
<evidence type="ECO:0000256" key="1">
    <source>
        <dbReference type="ARBA" id="ARBA00023002"/>
    </source>
</evidence>
<comment type="caution">
    <text evidence="2">The sequence shown here is derived from an EMBL/GenBank/DDBJ whole genome shotgun (WGS) entry which is preliminary data.</text>
</comment>
<evidence type="ECO:0000313" key="3">
    <source>
        <dbReference type="Proteomes" id="UP001620461"/>
    </source>
</evidence>
<dbReference type="PANTHER" id="PTHR40279">
    <property type="entry name" value="PQQC-LIKE PROTEIN"/>
    <property type="match status" value="1"/>
</dbReference>
<dbReference type="RefSeq" id="WP_404548915.1">
    <property type="nucleotide sequence ID" value="NZ_JADIKJ010000021.1"/>
</dbReference>
<sequence>MLEKSAFRAKLEETLHHHISKKHPLFPILMNGEKPDIELLRKVAIEGYQITKYFLDYIEHLFFYCPKDLPRHKRRLLFNLFEEETGRLSKSANHVELMERFLKALGVSDAERDAATPLPTTSALIDYRLAAVKDPARYHIGAAAVMIASEGQNLESTAIEARHSILGKVYGLAEKDLLFFSVHAKEDIAHVQQGLDMVADLCVDQQMQEEALFAVDHTSNLFYQMYEGMYQAFCINRPLVAC</sequence>
<accession>A0ABW8JMA8</accession>